<accession>A0AAD7HAV3</accession>
<sequence>MELENHNVLDLPVLVFVQERRDSTMTGRTLCSMIVRLRSALLSPLDSMGAFVLASLLLPTAVSPRTCFQDLAKFDATVDVFVMLAHGLSLVHVVEPFPSC</sequence>
<dbReference type="Proteomes" id="UP001215280">
    <property type="component" value="Unassembled WGS sequence"/>
</dbReference>
<keyword evidence="2" id="KW-1185">Reference proteome</keyword>
<evidence type="ECO:0000313" key="1">
    <source>
        <dbReference type="EMBL" id="KAJ7716589.1"/>
    </source>
</evidence>
<organism evidence="1 2">
    <name type="scientific">Mycena maculata</name>
    <dbReference type="NCBI Taxonomy" id="230809"/>
    <lineage>
        <taxon>Eukaryota</taxon>
        <taxon>Fungi</taxon>
        <taxon>Dikarya</taxon>
        <taxon>Basidiomycota</taxon>
        <taxon>Agaricomycotina</taxon>
        <taxon>Agaricomycetes</taxon>
        <taxon>Agaricomycetidae</taxon>
        <taxon>Agaricales</taxon>
        <taxon>Marasmiineae</taxon>
        <taxon>Mycenaceae</taxon>
        <taxon>Mycena</taxon>
    </lineage>
</organism>
<dbReference type="EMBL" id="JARJLG010000330">
    <property type="protein sequence ID" value="KAJ7716589.1"/>
    <property type="molecule type" value="Genomic_DNA"/>
</dbReference>
<protein>
    <submittedName>
        <fullName evidence="1">Uncharacterized protein</fullName>
    </submittedName>
</protein>
<reference evidence="1" key="1">
    <citation type="submission" date="2023-03" db="EMBL/GenBank/DDBJ databases">
        <title>Massive genome expansion in bonnet fungi (Mycena s.s.) driven by repeated elements and novel gene families across ecological guilds.</title>
        <authorList>
            <consortium name="Lawrence Berkeley National Laboratory"/>
            <person name="Harder C.B."/>
            <person name="Miyauchi S."/>
            <person name="Viragh M."/>
            <person name="Kuo A."/>
            <person name="Thoen E."/>
            <person name="Andreopoulos B."/>
            <person name="Lu D."/>
            <person name="Skrede I."/>
            <person name="Drula E."/>
            <person name="Henrissat B."/>
            <person name="Morin E."/>
            <person name="Kohler A."/>
            <person name="Barry K."/>
            <person name="LaButti K."/>
            <person name="Morin E."/>
            <person name="Salamov A."/>
            <person name="Lipzen A."/>
            <person name="Mereny Z."/>
            <person name="Hegedus B."/>
            <person name="Baldrian P."/>
            <person name="Stursova M."/>
            <person name="Weitz H."/>
            <person name="Taylor A."/>
            <person name="Grigoriev I.V."/>
            <person name="Nagy L.G."/>
            <person name="Martin F."/>
            <person name="Kauserud H."/>
        </authorList>
    </citation>
    <scope>NUCLEOTIDE SEQUENCE</scope>
    <source>
        <strain evidence="1">CBHHK188m</strain>
    </source>
</reference>
<proteinExistence type="predicted"/>
<gene>
    <name evidence="1" type="ORF">DFH07DRAFT_934224</name>
</gene>
<comment type="caution">
    <text evidence="1">The sequence shown here is derived from an EMBL/GenBank/DDBJ whole genome shotgun (WGS) entry which is preliminary data.</text>
</comment>
<name>A0AAD7HAV3_9AGAR</name>
<dbReference type="AlphaFoldDB" id="A0AAD7HAV3"/>
<evidence type="ECO:0000313" key="2">
    <source>
        <dbReference type="Proteomes" id="UP001215280"/>
    </source>
</evidence>